<comment type="caution">
    <text evidence="1">The sequence shown here is derived from an EMBL/GenBank/DDBJ whole genome shotgun (WGS) entry which is preliminary data.</text>
</comment>
<protein>
    <submittedName>
        <fullName evidence="1">Uncharacterized protein</fullName>
    </submittedName>
</protein>
<dbReference type="EMBL" id="VWPH01000001">
    <property type="protein sequence ID" value="KAA5838365.1"/>
    <property type="molecule type" value="Genomic_DNA"/>
</dbReference>
<proteinExistence type="predicted"/>
<evidence type="ECO:0000313" key="2">
    <source>
        <dbReference type="Proteomes" id="UP000323946"/>
    </source>
</evidence>
<dbReference type="AlphaFoldDB" id="A0A5M7CIN0"/>
<name>A0A5M7CIN0_SACHI</name>
<evidence type="ECO:0000313" key="1">
    <source>
        <dbReference type="EMBL" id="KAA5838365.1"/>
    </source>
</evidence>
<dbReference type="Proteomes" id="UP000323946">
    <property type="component" value="Unassembled WGS sequence"/>
</dbReference>
<keyword evidence="2" id="KW-1185">Reference proteome</keyword>
<accession>A0A5M7CIN0</accession>
<gene>
    <name evidence="1" type="ORF">F1721_02720</name>
</gene>
<dbReference type="OrthoDB" id="3396976at2"/>
<reference evidence="1 2" key="1">
    <citation type="submission" date="2019-09" db="EMBL/GenBank/DDBJ databases">
        <title>Draft genome sequence of the thermophilic Saccharopolyspora hirsuta VKM Ac-666T.</title>
        <authorList>
            <person name="Lobastova T.G."/>
            <person name="Fokina V."/>
            <person name="Bragin E.Y."/>
            <person name="Shtratnikova V.Y."/>
            <person name="Starodumova I.P."/>
            <person name="Tarlachkov S.V."/>
            <person name="Donova M.V."/>
        </authorList>
    </citation>
    <scope>NUCLEOTIDE SEQUENCE [LARGE SCALE GENOMIC DNA]</scope>
    <source>
        <strain evidence="1 2">VKM Ac-666</strain>
    </source>
</reference>
<dbReference type="RefSeq" id="WP_150064871.1">
    <property type="nucleotide sequence ID" value="NZ_JBEPDJ010000017.1"/>
</dbReference>
<sequence length="230" mass="25486">MRFVVALDAALGRGGVLVDGVHIGLGSFLDYARSTPRGCAGIVRNQWEIYIDETSMAWTFYAPFRSALRRAVNSPNASEVVAEAVRQARPVQQPHFQQLHEGFQRWWGKVKATGVPMESAAWDSGELSVTVSRRSALALRHQDGRTEVVLPYLKEPVLEADSANLALRVLEHLMPVLLPGATPVVLDVRRGKALRLRRNTNRAELDALLAAEAAKYLAHWTAMAEVRRAE</sequence>
<organism evidence="1 2">
    <name type="scientific">Saccharopolyspora hirsuta</name>
    <dbReference type="NCBI Taxonomy" id="1837"/>
    <lineage>
        <taxon>Bacteria</taxon>
        <taxon>Bacillati</taxon>
        <taxon>Actinomycetota</taxon>
        <taxon>Actinomycetes</taxon>
        <taxon>Pseudonocardiales</taxon>
        <taxon>Pseudonocardiaceae</taxon>
        <taxon>Saccharopolyspora</taxon>
    </lineage>
</organism>